<dbReference type="InterPro" id="IPR004532">
    <property type="entry name" value="Phe-tRNA-ligase_IIc_bsu_bact"/>
</dbReference>
<name>A0ABW2YMM0_9GAMM</name>
<keyword evidence="9 15" id="KW-0067">ATP-binding</keyword>
<dbReference type="SUPFAM" id="SSF50249">
    <property type="entry name" value="Nucleic acid-binding proteins"/>
    <property type="match status" value="1"/>
</dbReference>
<evidence type="ECO:0000256" key="11">
    <source>
        <dbReference type="ARBA" id="ARBA00022884"/>
    </source>
</evidence>
<evidence type="ECO:0000313" key="20">
    <source>
        <dbReference type="EMBL" id="MFD0739475.1"/>
    </source>
</evidence>
<evidence type="ECO:0000256" key="3">
    <source>
        <dbReference type="ARBA" id="ARBA00011209"/>
    </source>
</evidence>
<comment type="subcellular location">
    <subcellularLocation>
        <location evidence="1 15">Cytoplasm</location>
    </subcellularLocation>
</comment>
<feature type="binding site" evidence="15">
    <location>
        <position position="463"/>
    </location>
    <ligand>
        <name>Mg(2+)</name>
        <dbReference type="ChEBI" id="CHEBI:18420"/>
        <note>shared with alpha subunit</note>
    </ligand>
</feature>
<dbReference type="RefSeq" id="WP_386812469.1">
    <property type="nucleotide sequence ID" value="NZ_JBHTIH010000003.1"/>
</dbReference>
<dbReference type="InterPro" id="IPR009061">
    <property type="entry name" value="DNA-bd_dom_put_sf"/>
</dbReference>
<keyword evidence="8 15" id="KW-0547">Nucleotide-binding</keyword>
<dbReference type="PROSITE" id="PS51447">
    <property type="entry name" value="FDX_ACB"/>
    <property type="match status" value="1"/>
</dbReference>
<proteinExistence type="inferred from homology"/>
<dbReference type="HAMAP" id="MF_00283">
    <property type="entry name" value="Phe_tRNA_synth_beta1"/>
    <property type="match status" value="1"/>
</dbReference>
<accession>A0ABW2YMM0</accession>
<dbReference type="InterPro" id="IPR041616">
    <property type="entry name" value="PheRS_beta_core"/>
</dbReference>
<dbReference type="Pfam" id="PF17759">
    <property type="entry name" value="tRNA_synthFbeta"/>
    <property type="match status" value="1"/>
</dbReference>
<feature type="domain" description="B5" evidence="19">
    <location>
        <begin position="401"/>
        <end position="476"/>
    </location>
</feature>
<dbReference type="InterPro" id="IPR005146">
    <property type="entry name" value="B3/B4_tRNA-bd"/>
</dbReference>
<dbReference type="InterPro" id="IPR012340">
    <property type="entry name" value="NA-bd_OB-fold"/>
</dbReference>
<feature type="binding site" evidence="15">
    <location>
        <position position="460"/>
    </location>
    <ligand>
        <name>Mg(2+)</name>
        <dbReference type="ChEBI" id="CHEBI:18420"/>
        <note>shared with alpha subunit</note>
    </ligand>
</feature>
<dbReference type="InterPro" id="IPR036690">
    <property type="entry name" value="Fdx_antiC-bd_sf"/>
</dbReference>
<dbReference type="PROSITE" id="PS51483">
    <property type="entry name" value="B5"/>
    <property type="match status" value="1"/>
</dbReference>
<dbReference type="SUPFAM" id="SSF54991">
    <property type="entry name" value="Anticodon-binding domain of PheRS"/>
    <property type="match status" value="1"/>
</dbReference>
<dbReference type="SUPFAM" id="SSF56037">
    <property type="entry name" value="PheT/TilS domain"/>
    <property type="match status" value="1"/>
</dbReference>
<dbReference type="EMBL" id="JBHTIH010000003">
    <property type="protein sequence ID" value="MFD0739475.1"/>
    <property type="molecule type" value="Genomic_DNA"/>
</dbReference>
<dbReference type="InterPro" id="IPR033714">
    <property type="entry name" value="tRNA_bind_bactPheRS"/>
</dbReference>
<dbReference type="EC" id="6.1.1.20" evidence="15"/>
<dbReference type="CDD" id="cd02796">
    <property type="entry name" value="tRNA_bind_bactPheRS"/>
    <property type="match status" value="1"/>
</dbReference>
<dbReference type="InterPro" id="IPR045060">
    <property type="entry name" value="Phe-tRNA-ligase_IIc_bsu"/>
</dbReference>
<dbReference type="GO" id="GO:0004826">
    <property type="term" value="F:phenylalanine-tRNA ligase activity"/>
    <property type="evidence" value="ECO:0007669"/>
    <property type="project" value="UniProtKB-EC"/>
</dbReference>
<keyword evidence="7 15" id="KW-0479">Metal-binding</keyword>
<organism evidence="20 21">
    <name type="scientific">Lysobacter koreensis</name>
    <dbReference type="NCBI Taxonomy" id="266122"/>
    <lineage>
        <taxon>Bacteria</taxon>
        <taxon>Pseudomonadati</taxon>
        <taxon>Pseudomonadota</taxon>
        <taxon>Gammaproteobacteria</taxon>
        <taxon>Lysobacterales</taxon>
        <taxon>Lysobacteraceae</taxon>
        <taxon>Lysobacter</taxon>
    </lineage>
</organism>
<dbReference type="Pfam" id="PF03484">
    <property type="entry name" value="B5"/>
    <property type="match status" value="1"/>
</dbReference>
<dbReference type="SMART" id="SM00874">
    <property type="entry name" value="B5"/>
    <property type="match status" value="1"/>
</dbReference>
<keyword evidence="21" id="KW-1185">Reference proteome</keyword>
<dbReference type="InterPro" id="IPR005147">
    <property type="entry name" value="tRNA_synthase_B5-dom"/>
</dbReference>
<feature type="binding site" evidence="15">
    <location>
        <position position="464"/>
    </location>
    <ligand>
        <name>Mg(2+)</name>
        <dbReference type="ChEBI" id="CHEBI:18420"/>
        <note>shared with alpha subunit</note>
    </ligand>
</feature>
<dbReference type="SMART" id="SM00896">
    <property type="entry name" value="FDX-ACB"/>
    <property type="match status" value="1"/>
</dbReference>
<dbReference type="Pfam" id="PF03483">
    <property type="entry name" value="B3_4"/>
    <property type="match status" value="1"/>
</dbReference>
<evidence type="ECO:0000256" key="8">
    <source>
        <dbReference type="ARBA" id="ARBA00022741"/>
    </source>
</evidence>
<evidence type="ECO:0000256" key="5">
    <source>
        <dbReference type="ARBA" id="ARBA00022555"/>
    </source>
</evidence>
<evidence type="ECO:0000256" key="10">
    <source>
        <dbReference type="ARBA" id="ARBA00022842"/>
    </source>
</evidence>
<dbReference type="NCBIfam" id="TIGR00472">
    <property type="entry name" value="pheT_bact"/>
    <property type="match status" value="1"/>
</dbReference>
<evidence type="ECO:0000313" key="21">
    <source>
        <dbReference type="Proteomes" id="UP001597090"/>
    </source>
</evidence>
<evidence type="ECO:0000256" key="7">
    <source>
        <dbReference type="ARBA" id="ARBA00022723"/>
    </source>
</evidence>
<keyword evidence="13 15" id="KW-0030">Aminoacyl-tRNA synthetase</keyword>
<gene>
    <name evidence="15 20" type="primary">pheT</name>
    <name evidence="20" type="ORF">ACFQZQ_09305</name>
</gene>
<dbReference type="PANTHER" id="PTHR10947:SF0">
    <property type="entry name" value="PHENYLALANINE--TRNA LIGASE BETA SUBUNIT"/>
    <property type="match status" value="1"/>
</dbReference>
<feature type="binding site" evidence="15">
    <location>
        <position position="454"/>
    </location>
    <ligand>
        <name>Mg(2+)</name>
        <dbReference type="ChEBI" id="CHEBI:18420"/>
        <note>shared with alpha subunit</note>
    </ligand>
</feature>
<keyword evidence="4 15" id="KW-0963">Cytoplasm</keyword>
<evidence type="ECO:0000259" key="19">
    <source>
        <dbReference type="PROSITE" id="PS51483"/>
    </source>
</evidence>
<dbReference type="NCBIfam" id="NF045760">
    <property type="entry name" value="YtpR"/>
    <property type="match status" value="1"/>
</dbReference>
<evidence type="ECO:0000256" key="1">
    <source>
        <dbReference type="ARBA" id="ARBA00004496"/>
    </source>
</evidence>
<dbReference type="InterPro" id="IPR002547">
    <property type="entry name" value="tRNA-bd_dom"/>
</dbReference>
<evidence type="ECO:0000256" key="4">
    <source>
        <dbReference type="ARBA" id="ARBA00022490"/>
    </source>
</evidence>
<reference evidence="21" key="1">
    <citation type="journal article" date="2019" name="Int. J. Syst. Evol. Microbiol.">
        <title>The Global Catalogue of Microorganisms (GCM) 10K type strain sequencing project: providing services to taxonomists for standard genome sequencing and annotation.</title>
        <authorList>
            <consortium name="The Broad Institute Genomics Platform"/>
            <consortium name="The Broad Institute Genome Sequencing Center for Infectious Disease"/>
            <person name="Wu L."/>
            <person name="Ma J."/>
        </authorList>
    </citation>
    <scope>NUCLEOTIDE SEQUENCE [LARGE SCALE GENOMIC DNA]</scope>
    <source>
        <strain evidence="21">CCUG 55491</strain>
    </source>
</reference>
<dbReference type="InterPro" id="IPR045864">
    <property type="entry name" value="aa-tRNA-synth_II/BPL/LPL"/>
</dbReference>
<dbReference type="Gene3D" id="3.30.56.10">
    <property type="match status" value="2"/>
</dbReference>
<dbReference type="InterPro" id="IPR020825">
    <property type="entry name" value="Phe-tRNA_synthase-like_B3/B4"/>
</dbReference>
<comment type="similarity">
    <text evidence="2 15">Belongs to the phenylalanyl-tRNA synthetase beta subunit family. Type 1 subfamily.</text>
</comment>
<sequence>MKFSENWLRQHVPTTATREQLAATLTAIGLEVEEVTALGDSLDGVVVAQILSAEKHPEADRLQVCQVDAGGGNVVQIVCGAPNARPGLKAPLAVVGANLPGGMAIKAAKLRGVESSGMLCSAKELGVDPDASGLLELPSDAPVGAALAGYLGLPDATIEIKLTPNRADCFSVRGIAFDVAAASASQVVAFEPAPVAAGSDARLAIELNAGANAPRYCGRVIEGVDASRPTPAWMAERLRRSGVRPVSLLVDVAQYVMLELGQPMHAFDRDLLQGPVGVRFARPGEAVKLLDGRDVVLDEQFLAITDGDRVVALAGVMGGFDTRVTEATGNVFLEAAHFAPSAIIGRGRKLGLHTDAAHRFERGVDPELPRLAIEYATRLILDAAGGTPGAVVEAALAQHLPDPRPIGLRRARLARVLGMTVADTEVERIFGALGLSVQASDEGWQVTPPSRRFDLAIEEDLIEEVARIHGYDAIPTTLPSGAARLVAPSEARVEEGAARRQLAARDYLEAINYAFVDEQLLAAWGAMDGAVPLANPLSAELGIMRTALLPGLVAALARNAARQQPRVRLFELGNVFAAHGAESPLETRRVAAVACGDVAAEQWSATARAVGFHDLKGDLDSLAALAGATLEYRVSIAAWGHPGRSADVYRVEGDGAAVKLGWIGQLHPRLQRALDLDAEVVAFELDLAPLLARPLPRAAGLSKFPSVRRDLAVVVAESVPWAVIAGSIRAAAGESLRDLVLFDRYQGKGVETGFKSLAMGLILQEESRTLTDRDVEQVVEAVIAALQRDHGAVMRG</sequence>
<dbReference type="InterPro" id="IPR005121">
    <property type="entry name" value="Fdx_antiC-bd"/>
</dbReference>
<evidence type="ECO:0000256" key="13">
    <source>
        <dbReference type="ARBA" id="ARBA00023146"/>
    </source>
</evidence>
<keyword evidence="6 15" id="KW-0436">Ligase</keyword>
<dbReference type="Gene3D" id="2.40.50.140">
    <property type="entry name" value="Nucleic acid-binding proteins"/>
    <property type="match status" value="1"/>
</dbReference>
<evidence type="ECO:0000259" key="18">
    <source>
        <dbReference type="PROSITE" id="PS51447"/>
    </source>
</evidence>
<keyword evidence="11 16" id="KW-0694">RNA-binding</keyword>
<dbReference type="PROSITE" id="PS50886">
    <property type="entry name" value="TRBD"/>
    <property type="match status" value="1"/>
</dbReference>
<feature type="domain" description="FDX-ACB" evidence="18">
    <location>
        <begin position="702"/>
        <end position="795"/>
    </location>
</feature>
<feature type="domain" description="TRNA-binding" evidence="17">
    <location>
        <begin position="39"/>
        <end position="148"/>
    </location>
</feature>
<evidence type="ECO:0000256" key="6">
    <source>
        <dbReference type="ARBA" id="ARBA00022598"/>
    </source>
</evidence>
<dbReference type="Pfam" id="PF03147">
    <property type="entry name" value="FDX-ACB"/>
    <property type="match status" value="1"/>
</dbReference>
<keyword evidence="5 16" id="KW-0820">tRNA-binding</keyword>
<keyword evidence="12 15" id="KW-0648">Protein biosynthesis</keyword>
<keyword evidence="10 15" id="KW-0460">Magnesium</keyword>
<evidence type="ECO:0000256" key="16">
    <source>
        <dbReference type="PROSITE-ProRule" id="PRU00209"/>
    </source>
</evidence>
<dbReference type="Gene3D" id="3.50.40.10">
    <property type="entry name" value="Phenylalanyl-trna Synthetase, Chain B, domain 3"/>
    <property type="match status" value="1"/>
</dbReference>
<dbReference type="Gene3D" id="3.30.70.380">
    <property type="entry name" value="Ferrodoxin-fold anticodon-binding domain"/>
    <property type="match status" value="1"/>
</dbReference>
<evidence type="ECO:0000259" key="17">
    <source>
        <dbReference type="PROSITE" id="PS50886"/>
    </source>
</evidence>
<dbReference type="CDD" id="cd00769">
    <property type="entry name" value="PheRS_beta_core"/>
    <property type="match status" value="1"/>
</dbReference>
<dbReference type="Gene3D" id="3.30.930.10">
    <property type="entry name" value="Bira Bifunctional Protein, Domain 2"/>
    <property type="match status" value="1"/>
</dbReference>
<evidence type="ECO:0000256" key="9">
    <source>
        <dbReference type="ARBA" id="ARBA00022840"/>
    </source>
</evidence>
<evidence type="ECO:0000256" key="2">
    <source>
        <dbReference type="ARBA" id="ARBA00008653"/>
    </source>
</evidence>
<comment type="cofactor">
    <cofactor evidence="15">
        <name>Mg(2+)</name>
        <dbReference type="ChEBI" id="CHEBI:18420"/>
    </cofactor>
    <text evidence="15">Binds 2 magnesium ions per tetramer.</text>
</comment>
<dbReference type="PANTHER" id="PTHR10947">
    <property type="entry name" value="PHENYLALANYL-TRNA SYNTHETASE BETA CHAIN AND LEUCINE-RICH REPEAT-CONTAINING PROTEIN 47"/>
    <property type="match status" value="1"/>
</dbReference>
<evidence type="ECO:0000256" key="12">
    <source>
        <dbReference type="ARBA" id="ARBA00022917"/>
    </source>
</evidence>
<evidence type="ECO:0000256" key="14">
    <source>
        <dbReference type="ARBA" id="ARBA00049255"/>
    </source>
</evidence>
<dbReference type="SUPFAM" id="SSF46955">
    <property type="entry name" value="Putative DNA-binding domain"/>
    <property type="match status" value="1"/>
</dbReference>
<comment type="subunit">
    <text evidence="3 15">Tetramer of two alpha and two beta subunits.</text>
</comment>
<dbReference type="Proteomes" id="UP001597090">
    <property type="component" value="Unassembled WGS sequence"/>
</dbReference>
<evidence type="ECO:0000256" key="15">
    <source>
        <dbReference type="HAMAP-Rule" id="MF_00283"/>
    </source>
</evidence>
<dbReference type="SMART" id="SM00873">
    <property type="entry name" value="B3_4"/>
    <property type="match status" value="1"/>
</dbReference>
<dbReference type="Pfam" id="PF01588">
    <property type="entry name" value="tRNA_bind"/>
    <property type="match status" value="1"/>
</dbReference>
<comment type="caution">
    <text evidence="20">The sequence shown here is derived from an EMBL/GenBank/DDBJ whole genome shotgun (WGS) entry which is preliminary data.</text>
</comment>
<comment type="catalytic activity">
    <reaction evidence="14 15">
        <text>tRNA(Phe) + L-phenylalanine + ATP = L-phenylalanyl-tRNA(Phe) + AMP + diphosphate + H(+)</text>
        <dbReference type="Rhea" id="RHEA:19413"/>
        <dbReference type="Rhea" id="RHEA-COMP:9668"/>
        <dbReference type="Rhea" id="RHEA-COMP:9699"/>
        <dbReference type="ChEBI" id="CHEBI:15378"/>
        <dbReference type="ChEBI" id="CHEBI:30616"/>
        <dbReference type="ChEBI" id="CHEBI:33019"/>
        <dbReference type="ChEBI" id="CHEBI:58095"/>
        <dbReference type="ChEBI" id="CHEBI:78442"/>
        <dbReference type="ChEBI" id="CHEBI:78531"/>
        <dbReference type="ChEBI" id="CHEBI:456215"/>
        <dbReference type="EC" id="6.1.1.20"/>
    </reaction>
</comment>
<protein>
    <recommendedName>
        <fullName evidence="15">Phenylalanine--tRNA ligase beta subunit</fullName>
        <ecNumber evidence="15">6.1.1.20</ecNumber>
    </recommendedName>
    <alternativeName>
        <fullName evidence="15">Phenylalanyl-tRNA synthetase beta subunit</fullName>
        <shortName evidence="15">PheRS</shortName>
    </alternativeName>
</protein>
<dbReference type="SUPFAM" id="SSF55681">
    <property type="entry name" value="Class II aaRS and biotin synthetases"/>
    <property type="match status" value="1"/>
</dbReference>